<evidence type="ECO:0000256" key="1">
    <source>
        <dbReference type="ARBA" id="ARBA00023015"/>
    </source>
</evidence>
<dbReference type="Proteomes" id="UP001232001">
    <property type="component" value="Chromosome"/>
</dbReference>
<reference evidence="5 6" key="1">
    <citation type="submission" date="2023-04" db="EMBL/GenBank/DDBJ databases">
        <title>Tenacibaculum tangerinum sp. nov., isolated from sea tidal flat of South Korea.</title>
        <authorList>
            <person name="Lee S.H."/>
            <person name="Kim J.-J."/>
        </authorList>
    </citation>
    <scope>NUCLEOTIDE SEQUENCE [LARGE SCALE GENOMIC DNA]</scope>
    <source>
        <strain evidence="5 6">GRR-S3-23</strain>
    </source>
</reference>
<dbReference type="SMART" id="SM00342">
    <property type="entry name" value="HTH_ARAC"/>
    <property type="match status" value="1"/>
</dbReference>
<dbReference type="SUPFAM" id="SSF46689">
    <property type="entry name" value="Homeodomain-like"/>
    <property type="match status" value="1"/>
</dbReference>
<evidence type="ECO:0000313" key="6">
    <source>
        <dbReference type="Proteomes" id="UP001232001"/>
    </source>
</evidence>
<dbReference type="EMBL" id="CP122539">
    <property type="protein sequence ID" value="WGH77097.1"/>
    <property type="molecule type" value="Genomic_DNA"/>
</dbReference>
<proteinExistence type="predicted"/>
<protein>
    <submittedName>
        <fullName evidence="5">Helix-turn-helix domain-containing protein</fullName>
    </submittedName>
</protein>
<evidence type="ECO:0000313" key="5">
    <source>
        <dbReference type="EMBL" id="WGH77097.1"/>
    </source>
</evidence>
<dbReference type="InterPro" id="IPR018060">
    <property type="entry name" value="HTH_AraC"/>
</dbReference>
<keyword evidence="2" id="KW-0238">DNA-binding</keyword>
<dbReference type="InterPro" id="IPR009057">
    <property type="entry name" value="Homeodomain-like_sf"/>
</dbReference>
<evidence type="ECO:0000259" key="4">
    <source>
        <dbReference type="PROSITE" id="PS01124"/>
    </source>
</evidence>
<accession>A0ABY8L6S9</accession>
<keyword evidence="1" id="KW-0805">Transcription regulation</keyword>
<dbReference type="PANTHER" id="PTHR43280">
    <property type="entry name" value="ARAC-FAMILY TRANSCRIPTIONAL REGULATOR"/>
    <property type="match status" value="1"/>
</dbReference>
<feature type="domain" description="HTH araC/xylS-type" evidence="4">
    <location>
        <begin position="1"/>
        <end position="80"/>
    </location>
</feature>
<evidence type="ECO:0000256" key="3">
    <source>
        <dbReference type="ARBA" id="ARBA00023163"/>
    </source>
</evidence>
<dbReference type="RefSeq" id="WP_279652952.1">
    <property type="nucleotide sequence ID" value="NZ_CP122539.1"/>
</dbReference>
<dbReference type="PROSITE" id="PS01124">
    <property type="entry name" value="HTH_ARAC_FAMILY_2"/>
    <property type="match status" value="1"/>
</dbReference>
<dbReference type="Gene3D" id="1.10.10.60">
    <property type="entry name" value="Homeodomain-like"/>
    <property type="match status" value="1"/>
</dbReference>
<keyword evidence="3" id="KW-0804">Transcription</keyword>
<dbReference type="PANTHER" id="PTHR43280:SF34">
    <property type="entry name" value="ARAC-FAMILY TRANSCRIPTIONAL REGULATOR"/>
    <property type="match status" value="1"/>
</dbReference>
<keyword evidence="6" id="KW-1185">Reference proteome</keyword>
<gene>
    <name evidence="5" type="ORF">P8625_11285</name>
</gene>
<sequence>MGTNTTYLSKGIKEWKQMSFSEYTNELRINYIISRLSEERKIRAYTTQAIGEIGGYKNAKSFIRIFKNYTGITPYQFIEKISKENSI</sequence>
<evidence type="ECO:0000256" key="2">
    <source>
        <dbReference type="ARBA" id="ARBA00023125"/>
    </source>
</evidence>
<name>A0ABY8L6S9_9FLAO</name>
<organism evidence="5 6">
    <name type="scientific">Tenacibaculum tangerinum</name>
    <dbReference type="NCBI Taxonomy" id="3038772"/>
    <lineage>
        <taxon>Bacteria</taxon>
        <taxon>Pseudomonadati</taxon>
        <taxon>Bacteroidota</taxon>
        <taxon>Flavobacteriia</taxon>
        <taxon>Flavobacteriales</taxon>
        <taxon>Flavobacteriaceae</taxon>
        <taxon>Tenacibaculum</taxon>
    </lineage>
</organism>
<dbReference type="Pfam" id="PF12833">
    <property type="entry name" value="HTH_18"/>
    <property type="match status" value="1"/>
</dbReference>